<evidence type="ECO:0000313" key="2">
    <source>
        <dbReference type="Proteomes" id="UP000439752"/>
    </source>
</evidence>
<organism evidence="1 2">
    <name type="scientific">Exiguobacterium oxidotolerans</name>
    <dbReference type="NCBI Taxonomy" id="223958"/>
    <lineage>
        <taxon>Bacteria</taxon>
        <taxon>Bacillati</taxon>
        <taxon>Bacillota</taxon>
        <taxon>Bacilli</taxon>
        <taxon>Bacillales</taxon>
        <taxon>Bacillales Family XII. Incertae Sedis</taxon>
        <taxon>Exiguobacterium</taxon>
    </lineage>
</organism>
<accession>A0A653IC30</accession>
<name>A0A653IC30_9BACL</name>
<gene>
    <name evidence="1" type="ORF">EXIGUO9Y_290006</name>
</gene>
<reference evidence="1 2" key="1">
    <citation type="submission" date="2019-10" db="EMBL/GenBank/DDBJ databases">
        <authorList>
            <person name="Karimi E."/>
        </authorList>
    </citation>
    <scope>NUCLEOTIDE SEQUENCE [LARGE SCALE GENOMIC DNA]</scope>
    <source>
        <strain evidence="1">Exiguobacterium sp. 9Y</strain>
    </source>
</reference>
<dbReference type="AlphaFoldDB" id="A0A653IC30"/>
<sequence>MKERDKKKKLKKRLLRDIFEKKLKEMKLPKAKETISQPFDHTPAC</sequence>
<keyword evidence="2" id="KW-1185">Reference proteome</keyword>
<proteinExistence type="predicted"/>
<protein>
    <submittedName>
        <fullName evidence="1">Uncharacterized protein</fullName>
    </submittedName>
</protein>
<dbReference type="Proteomes" id="UP000439752">
    <property type="component" value="Unassembled WGS sequence"/>
</dbReference>
<evidence type="ECO:0000313" key="1">
    <source>
        <dbReference type="EMBL" id="VWX36716.1"/>
    </source>
</evidence>
<dbReference type="EMBL" id="CABWKQ010000022">
    <property type="protein sequence ID" value="VWX36716.1"/>
    <property type="molecule type" value="Genomic_DNA"/>
</dbReference>